<evidence type="ECO:0000256" key="15">
    <source>
        <dbReference type="SAM" id="Phobius"/>
    </source>
</evidence>
<comment type="subcellular location">
    <subcellularLocation>
        <location evidence="1">Cell membrane</location>
        <topology evidence="1">Multi-pass membrane protein</topology>
    </subcellularLocation>
</comment>
<dbReference type="GO" id="GO:0005886">
    <property type="term" value="C:plasma membrane"/>
    <property type="evidence" value="ECO:0007669"/>
    <property type="project" value="UniProtKB-SubCell"/>
</dbReference>
<dbReference type="GO" id="GO:0005524">
    <property type="term" value="F:ATP binding"/>
    <property type="evidence" value="ECO:0007669"/>
    <property type="project" value="UniProtKB-KW"/>
</dbReference>
<feature type="transmembrane region" description="Helical" evidence="15">
    <location>
        <begin position="130"/>
        <end position="146"/>
    </location>
</feature>
<evidence type="ECO:0008006" key="17">
    <source>
        <dbReference type="Google" id="ProtNLM"/>
    </source>
</evidence>
<keyword evidence="8" id="KW-0418">Kinase</keyword>
<name>A0A8S5PWC1_9CAUD</name>
<keyword evidence="11" id="KW-0443">Lipid metabolism</keyword>
<evidence type="ECO:0000256" key="6">
    <source>
        <dbReference type="ARBA" id="ARBA00022692"/>
    </source>
</evidence>
<evidence type="ECO:0000256" key="10">
    <source>
        <dbReference type="ARBA" id="ARBA00022989"/>
    </source>
</evidence>
<evidence type="ECO:0000256" key="11">
    <source>
        <dbReference type="ARBA" id="ARBA00023098"/>
    </source>
</evidence>
<evidence type="ECO:0000256" key="9">
    <source>
        <dbReference type="ARBA" id="ARBA00022840"/>
    </source>
</evidence>
<keyword evidence="6 15" id="KW-0812">Transmembrane</keyword>
<keyword evidence="14" id="KW-1208">Phospholipid metabolism</keyword>
<evidence type="ECO:0000256" key="13">
    <source>
        <dbReference type="ARBA" id="ARBA00023209"/>
    </source>
</evidence>
<comment type="similarity">
    <text evidence="2">Belongs to the bacterial diacylglycerol kinase family.</text>
</comment>
<dbReference type="EMBL" id="BK015522">
    <property type="protein sequence ID" value="DAE10881.1"/>
    <property type="molecule type" value="Genomic_DNA"/>
</dbReference>
<evidence type="ECO:0000256" key="3">
    <source>
        <dbReference type="ARBA" id="ARBA00022475"/>
    </source>
</evidence>
<reference evidence="16" key="1">
    <citation type="journal article" date="2021" name="Proc. Natl. Acad. Sci. U.S.A.">
        <title>A Catalog of Tens of Thousands of Viruses from Human Metagenomes Reveals Hidden Associations with Chronic Diseases.</title>
        <authorList>
            <person name="Tisza M.J."/>
            <person name="Buck C.B."/>
        </authorList>
    </citation>
    <scope>NUCLEOTIDE SEQUENCE</scope>
    <source>
        <strain evidence="16">Ctg0K17</strain>
    </source>
</reference>
<keyword evidence="5" id="KW-0808">Transferase</keyword>
<keyword evidence="10 15" id="KW-1133">Transmembrane helix</keyword>
<evidence type="ECO:0000256" key="5">
    <source>
        <dbReference type="ARBA" id="ARBA00022679"/>
    </source>
</evidence>
<feature type="transmembrane region" description="Helical" evidence="15">
    <location>
        <begin position="90"/>
        <end position="110"/>
    </location>
</feature>
<keyword evidence="9" id="KW-0067">ATP-binding</keyword>
<keyword evidence="4" id="KW-0444">Lipid biosynthesis</keyword>
<dbReference type="PANTHER" id="PTHR34299">
    <property type="entry name" value="DIACYLGLYCEROL KINASE"/>
    <property type="match status" value="1"/>
</dbReference>
<dbReference type="GO" id="GO:0016301">
    <property type="term" value="F:kinase activity"/>
    <property type="evidence" value="ECO:0007669"/>
    <property type="project" value="UniProtKB-KW"/>
</dbReference>
<evidence type="ECO:0000256" key="14">
    <source>
        <dbReference type="ARBA" id="ARBA00023264"/>
    </source>
</evidence>
<dbReference type="InterPro" id="IPR033717">
    <property type="entry name" value="UDPK"/>
</dbReference>
<evidence type="ECO:0000256" key="7">
    <source>
        <dbReference type="ARBA" id="ARBA00022741"/>
    </source>
</evidence>
<feature type="transmembrane region" description="Helical" evidence="15">
    <location>
        <begin position="24"/>
        <end position="43"/>
    </location>
</feature>
<proteinExistence type="inferred from homology"/>
<protein>
    <recommendedName>
        <fullName evidence="17">Diacylglycerol kinase</fullName>
    </recommendedName>
</protein>
<dbReference type="GO" id="GO:0008654">
    <property type="term" value="P:phospholipid biosynthetic process"/>
    <property type="evidence" value="ECO:0007669"/>
    <property type="project" value="UniProtKB-KW"/>
</dbReference>
<keyword evidence="12 15" id="KW-0472">Membrane</keyword>
<dbReference type="PANTHER" id="PTHR34299:SF1">
    <property type="entry name" value="DIACYLGLYCEROL KINASE"/>
    <property type="match status" value="1"/>
</dbReference>
<evidence type="ECO:0000256" key="1">
    <source>
        <dbReference type="ARBA" id="ARBA00004651"/>
    </source>
</evidence>
<evidence type="ECO:0000256" key="2">
    <source>
        <dbReference type="ARBA" id="ARBA00005967"/>
    </source>
</evidence>
<evidence type="ECO:0000256" key="4">
    <source>
        <dbReference type="ARBA" id="ARBA00022516"/>
    </source>
</evidence>
<evidence type="ECO:0000313" key="16">
    <source>
        <dbReference type="EMBL" id="DAE10881.1"/>
    </source>
</evidence>
<accession>A0A8S5PWC1</accession>
<dbReference type="CDD" id="cd14265">
    <property type="entry name" value="UDPK_IM_like"/>
    <property type="match status" value="1"/>
</dbReference>
<evidence type="ECO:0000256" key="12">
    <source>
        <dbReference type="ARBA" id="ARBA00023136"/>
    </source>
</evidence>
<dbReference type="InterPro" id="IPR000829">
    <property type="entry name" value="DAGK"/>
</dbReference>
<dbReference type="Gene3D" id="1.10.287.3610">
    <property type="match status" value="1"/>
</dbReference>
<sequence length="153" mass="17242">MIKFLKGFRYAAAGIYHGFNERNFRVHICAVLFVTWFALKFYELSRAEWAVLLLTFAAVISAELFNTAVERLCDKVCLKKDELIKLCKDCAAGAVLVCAIFAVIIGIVLFWDAERFALIGEYFLAEPVRFVLLGAAIAAAAVYVFLPERFKNE</sequence>
<keyword evidence="13" id="KW-0594">Phospholipid biosynthesis</keyword>
<evidence type="ECO:0000256" key="8">
    <source>
        <dbReference type="ARBA" id="ARBA00022777"/>
    </source>
</evidence>
<keyword evidence="7" id="KW-0547">Nucleotide-binding</keyword>
<feature type="transmembrane region" description="Helical" evidence="15">
    <location>
        <begin position="49"/>
        <end position="69"/>
    </location>
</feature>
<organism evidence="16">
    <name type="scientific">Siphoviridae sp. ctg0K17</name>
    <dbReference type="NCBI Taxonomy" id="2825600"/>
    <lineage>
        <taxon>Viruses</taxon>
        <taxon>Duplodnaviria</taxon>
        <taxon>Heunggongvirae</taxon>
        <taxon>Uroviricota</taxon>
        <taxon>Caudoviricetes</taxon>
    </lineage>
</organism>
<dbReference type="Pfam" id="PF01219">
    <property type="entry name" value="DAGK_prokar"/>
    <property type="match status" value="1"/>
</dbReference>
<dbReference type="InterPro" id="IPR036945">
    <property type="entry name" value="DAGK_sf"/>
</dbReference>
<keyword evidence="3" id="KW-1003">Cell membrane</keyword>